<dbReference type="PANTHER" id="PTHR34614:SF2">
    <property type="entry name" value="TRANSPOSASE IS4-LIKE DOMAIN-CONTAINING PROTEIN"/>
    <property type="match status" value="1"/>
</dbReference>
<evidence type="ECO:0000313" key="3">
    <source>
        <dbReference type="Proteomes" id="UP000187822"/>
    </source>
</evidence>
<dbReference type="PANTHER" id="PTHR34614">
    <property type="match status" value="1"/>
</dbReference>
<protein>
    <submittedName>
        <fullName evidence="2">IS1634 family transposase</fullName>
    </submittedName>
</protein>
<sequence>MFMPGIVWKSVHGKKYMVLRWKKWENGQSRVTKEIYIGDEERLARILENPGADLEITSLGYGATASVIAMDRTVGVKGIVDEIMGHRGSGMSPGDYVLLFVMNRLSDPRSKNGMAEWMATDFASTIYSQVSSQGYWNVMDRFTEPQIREIKVRIRDRLISMGYDRSRIFIDGSNFYTYMRENGMARRGHNKAHRYDLNQIAYYIEANEDYIPLYGDSYPGNEPDVNTFGMIVENVPDDSILIFDRGYNSEENVKKIEKRMYVGALIQSDHRDLMAIPLGRDSFTETRKRVYGREHRIIVYHSSRLEKRQIISFMKRFKMAYMKVRSIMASGDSDALIRAQYYLESVHLQETILLPDLRVNRERMHERLGMLGKGALFTDIENVKSGDIIDLYRKRNRVEHCFRTISMRDLMSPEYHWTDQKIRVHMLFSHIAYLFLALIYNRISEIGSLASTTEILKTIRITMLARGRSVRKVIKSEDERGRKAMDILGIRDLN</sequence>
<organism evidence="2 3">
    <name type="scientific">Cuniculiplasma divulgatum</name>
    <dbReference type="NCBI Taxonomy" id="1673428"/>
    <lineage>
        <taxon>Archaea</taxon>
        <taxon>Methanobacteriati</taxon>
        <taxon>Thermoplasmatota</taxon>
        <taxon>Thermoplasmata</taxon>
        <taxon>Thermoplasmatales</taxon>
        <taxon>Cuniculiplasmataceae</taxon>
        <taxon>Cuniculiplasma</taxon>
    </lineage>
</organism>
<dbReference type="STRING" id="1673428.CPM_1263"/>
<evidence type="ECO:0000259" key="1">
    <source>
        <dbReference type="Pfam" id="PF01609"/>
    </source>
</evidence>
<dbReference type="GO" id="GO:0006313">
    <property type="term" value="P:DNA transposition"/>
    <property type="evidence" value="ECO:0007669"/>
    <property type="project" value="InterPro"/>
</dbReference>
<accession>A0A1R4A7X1</accession>
<dbReference type="Pfam" id="PF01609">
    <property type="entry name" value="DDE_Tnp_1"/>
    <property type="match status" value="1"/>
</dbReference>
<evidence type="ECO:0000313" key="2">
    <source>
        <dbReference type="EMBL" id="SJK85064.1"/>
    </source>
</evidence>
<keyword evidence="3" id="KW-1185">Reference proteome</keyword>
<dbReference type="KEGG" id="cdiv:CPM_1263"/>
<name>A0A1R4A7X1_9ARCH</name>
<dbReference type="EMBL" id="LT719092">
    <property type="protein sequence ID" value="SJK85064.1"/>
    <property type="molecule type" value="Genomic_DNA"/>
</dbReference>
<reference evidence="3" key="1">
    <citation type="submission" date="2016-06" db="EMBL/GenBank/DDBJ databases">
        <authorList>
            <person name="Toshchakov V.S."/>
        </authorList>
    </citation>
    <scope>NUCLEOTIDE SEQUENCE [LARGE SCALE GENOMIC DNA]</scope>
    <source>
        <strain>PM4 (JCM 30641</strain>
        <strain evidence="3">\VKM B-2940)</strain>
    </source>
</reference>
<proteinExistence type="predicted"/>
<dbReference type="Proteomes" id="UP000187822">
    <property type="component" value="Chromosome I"/>
</dbReference>
<feature type="domain" description="Transposase IS4-like" evidence="1">
    <location>
        <begin position="164"/>
        <end position="433"/>
    </location>
</feature>
<dbReference type="AlphaFoldDB" id="A0A1R4A7X1"/>
<dbReference type="InterPro" id="IPR002559">
    <property type="entry name" value="Transposase_11"/>
</dbReference>
<dbReference type="GO" id="GO:0004803">
    <property type="term" value="F:transposase activity"/>
    <property type="evidence" value="ECO:0007669"/>
    <property type="project" value="InterPro"/>
</dbReference>
<gene>
    <name evidence="2" type="ORF">CPM_1263</name>
</gene>
<dbReference type="GO" id="GO:0003677">
    <property type="term" value="F:DNA binding"/>
    <property type="evidence" value="ECO:0007669"/>
    <property type="project" value="InterPro"/>
</dbReference>